<name>A0A7E4UZZ8_PANRE</name>
<keyword evidence="1" id="KW-1133">Transmembrane helix</keyword>
<feature type="transmembrane region" description="Helical" evidence="1">
    <location>
        <begin position="18"/>
        <end position="38"/>
    </location>
</feature>
<evidence type="ECO:0000313" key="3">
    <source>
        <dbReference type="WBParaSite" id="Pan_g1489.t1"/>
    </source>
</evidence>
<organism evidence="2 3">
    <name type="scientific">Panagrellus redivivus</name>
    <name type="common">Microworm</name>
    <dbReference type="NCBI Taxonomy" id="6233"/>
    <lineage>
        <taxon>Eukaryota</taxon>
        <taxon>Metazoa</taxon>
        <taxon>Ecdysozoa</taxon>
        <taxon>Nematoda</taxon>
        <taxon>Chromadorea</taxon>
        <taxon>Rhabditida</taxon>
        <taxon>Tylenchina</taxon>
        <taxon>Panagrolaimomorpha</taxon>
        <taxon>Panagrolaimoidea</taxon>
        <taxon>Panagrolaimidae</taxon>
        <taxon>Panagrellus</taxon>
    </lineage>
</organism>
<proteinExistence type="predicted"/>
<keyword evidence="1" id="KW-0812">Transmembrane</keyword>
<sequence>MSIALTTEFGIPRGQCHLGILFGTVVAMFRLIILLVMASNVCQADFLSSLAGLANQGSASLMSTFMQLSSTLSSKKSEATAVEVNNVAAKLSSGGYLNGYDNSTFDSGYVTLGTLNTSALNTTLNGALSPSLLSTVAKLLNSSGIVSAVTITSDGYNLGTLTISTSTTKSTTPSGSKVTELTKATTRKTITITTYPLDFVSPLVSVNLTENATFAEKLQTYKNWYTDTIIALRKTNTNPNITDYRKAFFCYPGPAVLNESLESAPDWIRKAYQEIMDNATALNSTEILTNSTEVANLKSQIDNIASKLSNLAALISGSSSQDTVESQRNELQAFQSLLKGNRTLDFDLLKGNTTAAFFAKFNQTTCVSFILTEKNKTPKKVINFPSAALDALGGDAGTVKNKKDKKSSSYRSDEIGRTILLETAAFWGLFSRDVLAGHCFMCRRPQAHWFGL</sequence>
<protein>
    <submittedName>
        <fullName evidence="3">DUF148 domain-containing protein</fullName>
    </submittedName>
</protein>
<accession>A0A7E4UZZ8</accession>
<reference evidence="3" key="2">
    <citation type="submission" date="2020-10" db="UniProtKB">
        <authorList>
            <consortium name="WormBaseParasite"/>
        </authorList>
    </citation>
    <scope>IDENTIFICATION</scope>
</reference>
<evidence type="ECO:0000256" key="1">
    <source>
        <dbReference type="SAM" id="Phobius"/>
    </source>
</evidence>
<evidence type="ECO:0000313" key="2">
    <source>
        <dbReference type="Proteomes" id="UP000492821"/>
    </source>
</evidence>
<reference evidence="2" key="1">
    <citation type="journal article" date="2013" name="Genetics">
        <title>The draft genome and transcriptome of Panagrellus redivivus are shaped by the harsh demands of a free-living lifestyle.</title>
        <authorList>
            <person name="Srinivasan J."/>
            <person name="Dillman A.R."/>
            <person name="Macchietto M.G."/>
            <person name="Heikkinen L."/>
            <person name="Lakso M."/>
            <person name="Fracchia K.M."/>
            <person name="Antoshechkin I."/>
            <person name="Mortazavi A."/>
            <person name="Wong G."/>
            <person name="Sternberg P.W."/>
        </authorList>
    </citation>
    <scope>NUCLEOTIDE SEQUENCE [LARGE SCALE GENOMIC DNA]</scope>
    <source>
        <strain evidence="2">MT8872</strain>
    </source>
</reference>
<dbReference type="Proteomes" id="UP000492821">
    <property type="component" value="Unassembled WGS sequence"/>
</dbReference>
<dbReference type="WBParaSite" id="Pan_g1489.t1">
    <property type="protein sequence ID" value="Pan_g1489.t1"/>
    <property type="gene ID" value="Pan_g1489"/>
</dbReference>
<dbReference type="AlphaFoldDB" id="A0A7E4UZZ8"/>
<keyword evidence="1" id="KW-0472">Membrane</keyword>
<keyword evidence="2" id="KW-1185">Reference proteome</keyword>